<protein>
    <submittedName>
        <fullName evidence="6">DNA-binding response regulator</fullName>
    </submittedName>
</protein>
<evidence type="ECO:0000259" key="5">
    <source>
        <dbReference type="PROSITE" id="PS51755"/>
    </source>
</evidence>
<dbReference type="GO" id="GO:0000976">
    <property type="term" value="F:transcription cis-regulatory region binding"/>
    <property type="evidence" value="ECO:0007669"/>
    <property type="project" value="TreeGrafter"/>
</dbReference>
<comment type="caution">
    <text evidence="6">The sequence shown here is derived from an EMBL/GenBank/DDBJ whole genome shotgun (WGS) entry which is preliminary data.</text>
</comment>
<dbReference type="SUPFAM" id="SSF46894">
    <property type="entry name" value="C-terminal effector domain of the bipartite response regulators"/>
    <property type="match status" value="1"/>
</dbReference>
<dbReference type="PROSITE" id="PS51755">
    <property type="entry name" value="OMPR_PHOB"/>
    <property type="match status" value="1"/>
</dbReference>
<dbReference type="CDD" id="cd00383">
    <property type="entry name" value="trans_reg_C"/>
    <property type="match status" value="1"/>
</dbReference>
<dbReference type="Pfam" id="PF00486">
    <property type="entry name" value="Trans_reg_C"/>
    <property type="match status" value="1"/>
</dbReference>
<dbReference type="InterPro" id="IPR039420">
    <property type="entry name" value="WalR-like"/>
</dbReference>
<dbReference type="Gene3D" id="1.10.10.10">
    <property type="entry name" value="Winged helix-like DNA-binding domain superfamily/Winged helix DNA-binding domain"/>
    <property type="match status" value="1"/>
</dbReference>
<sequence>MIRMLLVEDEDKLVATLTQGLRTADIAVTSARTGREGLALAIENDFDIMVLDIGLPDQEGFTVLRRLRATGSDLPVIILTARTSAEDTVRGLERGADDYMAKPFSFDELVARVRLRARTPGEGEQPETGTLRVGRCELDPVDRTLLCGGAEIPLSPREFQLAQLLMSRRGEVVPRADALNEVWGAAAKDNVLDVYIRYLRTHLGPDAIETVRGVGYRFVG</sequence>
<name>A0A919ULM3_9MICO</name>
<dbReference type="PROSITE" id="PS50110">
    <property type="entry name" value="RESPONSE_REGULATORY"/>
    <property type="match status" value="1"/>
</dbReference>
<organism evidence="6 7">
    <name type="scientific">Demequina activiva</name>
    <dbReference type="NCBI Taxonomy" id="1582364"/>
    <lineage>
        <taxon>Bacteria</taxon>
        <taxon>Bacillati</taxon>
        <taxon>Actinomycetota</taxon>
        <taxon>Actinomycetes</taxon>
        <taxon>Micrococcales</taxon>
        <taxon>Demequinaceae</taxon>
        <taxon>Demequina</taxon>
    </lineage>
</organism>
<dbReference type="InterPro" id="IPR016032">
    <property type="entry name" value="Sig_transdc_resp-reg_C-effctor"/>
</dbReference>
<dbReference type="AlphaFoldDB" id="A0A919ULM3"/>
<dbReference type="SMART" id="SM00448">
    <property type="entry name" value="REC"/>
    <property type="match status" value="1"/>
</dbReference>
<dbReference type="SUPFAM" id="SSF52172">
    <property type="entry name" value="CheY-like"/>
    <property type="match status" value="1"/>
</dbReference>
<proteinExistence type="predicted"/>
<feature type="modified residue" description="4-aspartylphosphate" evidence="2">
    <location>
        <position position="52"/>
    </location>
</feature>
<keyword evidence="1 3" id="KW-0238">DNA-binding</keyword>
<dbReference type="InterPro" id="IPR001789">
    <property type="entry name" value="Sig_transdc_resp-reg_receiver"/>
</dbReference>
<dbReference type="PANTHER" id="PTHR48111">
    <property type="entry name" value="REGULATOR OF RPOS"/>
    <property type="match status" value="1"/>
</dbReference>
<evidence type="ECO:0000313" key="6">
    <source>
        <dbReference type="EMBL" id="GIG54853.1"/>
    </source>
</evidence>
<evidence type="ECO:0000256" key="3">
    <source>
        <dbReference type="PROSITE-ProRule" id="PRU01091"/>
    </source>
</evidence>
<dbReference type="InterPro" id="IPR011006">
    <property type="entry name" value="CheY-like_superfamily"/>
</dbReference>
<dbReference type="InterPro" id="IPR036388">
    <property type="entry name" value="WH-like_DNA-bd_sf"/>
</dbReference>
<dbReference type="Gene3D" id="6.10.250.690">
    <property type="match status" value="1"/>
</dbReference>
<keyword evidence="7" id="KW-1185">Reference proteome</keyword>
<dbReference type="Pfam" id="PF00072">
    <property type="entry name" value="Response_reg"/>
    <property type="match status" value="1"/>
</dbReference>
<evidence type="ECO:0000313" key="7">
    <source>
        <dbReference type="Proteomes" id="UP000652354"/>
    </source>
</evidence>
<dbReference type="Gene3D" id="3.40.50.2300">
    <property type="match status" value="1"/>
</dbReference>
<gene>
    <name evidence="6" type="ORF">Dac01nite_16050</name>
</gene>
<dbReference type="GO" id="GO:0000156">
    <property type="term" value="F:phosphorelay response regulator activity"/>
    <property type="evidence" value="ECO:0007669"/>
    <property type="project" value="TreeGrafter"/>
</dbReference>
<keyword evidence="2" id="KW-0597">Phosphoprotein</keyword>
<dbReference type="GO" id="GO:0005829">
    <property type="term" value="C:cytosol"/>
    <property type="evidence" value="ECO:0007669"/>
    <property type="project" value="TreeGrafter"/>
</dbReference>
<dbReference type="SMART" id="SM00862">
    <property type="entry name" value="Trans_reg_C"/>
    <property type="match status" value="1"/>
</dbReference>
<evidence type="ECO:0000256" key="2">
    <source>
        <dbReference type="PROSITE-ProRule" id="PRU00169"/>
    </source>
</evidence>
<evidence type="ECO:0000259" key="4">
    <source>
        <dbReference type="PROSITE" id="PS50110"/>
    </source>
</evidence>
<evidence type="ECO:0000256" key="1">
    <source>
        <dbReference type="ARBA" id="ARBA00023125"/>
    </source>
</evidence>
<dbReference type="RefSeq" id="WP_203655682.1">
    <property type="nucleotide sequence ID" value="NZ_BONR01000003.1"/>
</dbReference>
<accession>A0A919ULM3</accession>
<dbReference type="PANTHER" id="PTHR48111:SF38">
    <property type="entry name" value="TWO-COMPONENT RESPONSE REGULATOR"/>
    <property type="match status" value="1"/>
</dbReference>
<feature type="DNA-binding region" description="OmpR/PhoB-type" evidence="3">
    <location>
        <begin position="128"/>
        <end position="220"/>
    </location>
</feature>
<dbReference type="GO" id="GO:0006355">
    <property type="term" value="P:regulation of DNA-templated transcription"/>
    <property type="evidence" value="ECO:0007669"/>
    <property type="project" value="InterPro"/>
</dbReference>
<feature type="domain" description="OmpR/PhoB-type" evidence="5">
    <location>
        <begin position="128"/>
        <end position="220"/>
    </location>
</feature>
<dbReference type="GO" id="GO:0032993">
    <property type="term" value="C:protein-DNA complex"/>
    <property type="evidence" value="ECO:0007669"/>
    <property type="project" value="TreeGrafter"/>
</dbReference>
<feature type="domain" description="Response regulatory" evidence="4">
    <location>
        <begin position="3"/>
        <end position="117"/>
    </location>
</feature>
<dbReference type="Proteomes" id="UP000652354">
    <property type="component" value="Unassembled WGS sequence"/>
</dbReference>
<dbReference type="InterPro" id="IPR001867">
    <property type="entry name" value="OmpR/PhoB-type_DNA-bd"/>
</dbReference>
<dbReference type="EMBL" id="BONR01000003">
    <property type="protein sequence ID" value="GIG54853.1"/>
    <property type="molecule type" value="Genomic_DNA"/>
</dbReference>
<reference evidence="6" key="1">
    <citation type="submission" date="2021-01" db="EMBL/GenBank/DDBJ databases">
        <title>Whole genome shotgun sequence of Demequina activiva NBRC 110675.</title>
        <authorList>
            <person name="Komaki H."/>
            <person name="Tamura T."/>
        </authorList>
    </citation>
    <scope>NUCLEOTIDE SEQUENCE</scope>
    <source>
        <strain evidence="6">NBRC 110675</strain>
    </source>
</reference>